<feature type="transmembrane region" description="Helical" evidence="1">
    <location>
        <begin position="178"/>
        <end position="195"/>
    </location>
</feature>
<organism evidence="2 3">
    <name type="scientific">Clostridium aciditolerans</name>
    <dbReference type="NCBI Taxonomy" id="339861"/>
    <lineage>
        <taxon>Bacteria</taxon>
        <taxon>Bacillati</taxon>
        <taxon>Bacillota</taxon>
        <taxon>Clostridia</taxon>
        <taxon>Eubacteriales</taxon>
        <taxon>Clostridiaceae</taxon>
        <taxon>Clostridium</taxon>
    </lineage>
</organism>
<feature type="transmembrane region" description="Helical" evidence="1">
    <location>
        <begin position="149"/>
        <end position="171"/>
    </location>
</feature>
<keyword evidence="1" id="KW-1133">Transmembrane helix</keyword>
<dbReference type="EMBL" id="JAEEGB010000014">
    <property type="protein sequence ID" value="MBI6873553.1"/>
    <property type="molecule type" value="Genomic_DNA"/>
</dbReference>
<dbReference type="RefSeq" id="WP_211142979.1">
    <property type="nucleotide sequence ID" value="NZ_JAEEGB010000014.1"/>
</dbReference>
<feature type="transmembrane region" description="Helical" evidence="1">
    <location>
        <begin position="409"/>
        <end position="428"/>
    </location>
</feature>
<feature type="transmembrane region" description="Helical" evidence="1">
    <location>
        <begin position="207"/>
        <end position="235"/>
    </location>
</feature>
<comment type="caution">
    <text evidence="2">The sequence shown here is derived from an EMBL/GenBank/DDBJ whole genome shotgun (WGS) entry which is preliminary data.</text>
</comment>
<feature type="transmembrane region" description="Helical" evidence="1">
    <location>
        <begin position="14"/>
        <end position="38"/>
    </location>
</feature>
<keyword evidence="3" id="KW-1185">Reference proteome</keyword>
<reference evidence="2" key="1">
    <citation type="submission" date="2020-12" db="EMBL/GenBank/DDBJ databases">
        <title>Clostridium thailandense sp. nov., a novel acetogenic bacterium isolated from peat land soil in Thailand.</title>
        <authorList>
            <person name="Chaikitkaew S."/>
            <person name="Birkeland N.K."/>
        </authorList>
    </citation>
    <scope>NUCLEOTIDE SEQUENCE</scope>
    <source>
        <strain evidence="2">DSM 17425</strain>
    </source>
</reference>
<feature type="transmembrane region" description="Helical" evidence="1">
    <location>
        <begin position="440"/>
        <end position="459"/>
    </location>
</feature>
<gene>
    <name evidence="2" type="ORF">I6U51_12670</name>
</gene>
<accession>A0A934M5F5</accession>
<proteinExistence type="predicted"/>
<evidence type="ECO:0000256" key="1">
    <source>
        <dbReference type="SAM" id="Phobius"/>
    </source>
</evidence>
<feature type="transmembrane region" description="Helical" evidence="1">
    <location>
        <begin position="479"/>
        <end position="497"/>
    </location>
</feature>
<feature type="transmembrane region" description="Helical" evidence="1">
    <location>
        <begin position="247"/>
        <end position="265"/>
    </location>
</feature>
<feature type="transmembrane region" description="Helical" evidence="1">
    <location>
        <begin position="123"/>
        <end position="143"/>
    </location>
</feature>
<sequence>MLNIEKNKLTAKDYLVLPILMKTFILSCIAIALFVLFYPPMPGVADQGDFQRVMTVVGLKEISYNSADFDSHWFKYITNNYVMVPLELERLIGIIPTTSMIYPITLARIICKMLGFQYFTTKVLAFIYSLMYILSLYMCVKYIPLKRVGTHIFLAVLSLFILMDGGYLIWFNSLYGEPMMILGLLFFTASVLYFLQNIQKISLNKILLVFTAAFFFLGAKMQCFSALPIIILLILRLPLFENTFINRFKMSLPIACFTLLLVFYVKGIYLQINSTCGIDTQYNSVFYGILKNSENPKKDLKILGLPEDMSVEAGKHAYLPKDQYIKYAPGSPLTKNTFNKNIDNLKLLKFYLLHPTRLIEGMEYTAAHCFDTKTSLGKYEKSDIKKYTPNFNRFTMWSDFRNSRLPKNLSFLISFYVLIALVSVIEYIKRRNDRVEMFRIELLWAIMIIGILQFPMPYIGNGEADTAKQLFLFNYTFDILFLVSCTWIFDKCYFLFLKSLNK</sequence>
<evidence type="ECO:0000313" key="2">
    <source>
        <dbReference type="EMBL" id="MBI6873553.1"/>
    </source>
</evidence>
<evidence type="ECO:0000313" key="3">
    <source>
        <dbReference type="Proteomes" id="UP000622687"/>
    </source>
</evidence>
<keyword evidence="1" id="KW-0812">Transmembrane</keyword>
<evidence type="ECO:0008006" key="4">
    <source>
        <dbReference type="Google" id="ProtNLM"/>
    </source>
</evidence>
<dbReference type="Proteomes" id="UP000622687">
    <property type="component" value="Unassembled WGS sequence"/>
</dbReference>
<name>A0A934M5F5_9CLOT</name>
<dbReference type="AlphaFoldDB" id="A0A934M5F5"/>
<protein>
    <recommendedName>
        <fullName evidence="4">Transmembrane protein</fullName>
    </recommendedName>
</protein>
<keyword evidence="1" id="KW-0472">Membrane</keyword>